<dbReference type="AlphaFoldDB" id="A0A084B3Y3"/>
<name>A0A084B3Y3_STACB</name>
<dbReference type="HOGENOM" id="CLU_440175_0_0_1"/>
<protein>
    <recommendedName>
        <fullName evidence="1">Heterokaryon incompatibility domain-containing protein</fullName>
    </recommendedName>
</protein>
<feature type="domain" description="Heterokaryon incompatibility" evidence="1">
    <location>
        <begin position="57"/>
        <end position="204"/>
    </location>
</feature>
<organism evidence="2 3">
    <name type="scientific">Stachybotrys chartarum (strain CBS 109288 / IBT 7711)</name>
    <name type="common">Toxic black mold</name>
    <name type="synonym">Stilbospora chartarum</name>
    <dbReference type="NCBI Taxonomy" id="1280523"/>
    <lineage>
        <taxon>Eukaryota</taxon>
        <taxon>Fungi</taxon>
        <taxon>Dikarya</taxon>
        <taxon>Ascomycota</taxon>
        <taxon>Pezizomycotina</taxon>
        <taxon>Sordariomycetes</taxon>
        <taxon>Hypocreomycetidae</taxon>
        <taxon>Hypocreales</taxon>
        <taxon>Stachybotryaceae</taxon>
        <taxon>Stachybotrys</taxon>
    </lineage>
</organism>
<dbReference type="EMBL" id="KL648097">
    <property type="protein sequence ID" value="KEY72262.1"/>
    <property type="molecule type" value="Genomic_DNA"/>
</dbReference>
<dbReference type="OrthoDB" id="5089882at2759"/>
<gene>
    <name evidence="2" type="ORF">S7711_00261</name>
</gene>
<evidence type="ECO:0000259" key="1">
    <source>
        <dbReference type="Pfam" id="PF06985"/>
    </source>
</evidence>
<dbReference type="InterPro" id="IPR010730">
    <property type="entry name" value="HET"/>
</dbReference>
<evidence type="ECO:0000313" key="2">
    <source>
        <dbReference type="EMBL" id="KEY72262.1"/>
    </source>
</evidence>
<accession>A0A084B3Y3</accession>
<dbReference type="PANTHER" id="PTHR24148:SF80">
    <property type="entry name" value="HETEROKARYON INCOMPATIBILITY DOMAIN-CONTAINING PROTEIN"/>
    <property type="match status" value="1"/>
</dbReference>
<dbReference type="Proteomes" id="UP000028045">
    <property type="component" value="Unassembled WGS sequence"/>
</dbReference>
<dbReference type="InterPro" id="IPR052895">
    <property type="entry name" value="HetReg/Transcr_Mod"/>
</dbReference>
<proteinExistence type="predicted"/>
<reference evidence="2 3" key="1">
    <citation type="journal article" date="2014" name="BMC Genomics">
        <title>Comparative genome sequencing reveals chemotype-specific gene clusters in the toxigenic black mold Stachybotrys.</title>
        <authorList>
            <person name="Semeiks J."/>
            <person name="Borek D."/>
            <person name="Otwinowski Z."/>
            <person name="Grishin N.V."/>
        </authorList>
    </citation>
    <scope>NUCLEOTIDE SEQUENCE [LARGE SCALE GENOMIC DNA]</scope>
    <source>
        <strain evidence="3">CBS 109288 / IBT 7711</strain>
    </source>
</reference>
<sequence>MSKTHPPYCYEPLSAGDCVRIIILHPARLFSDPLECDLLQESRAELLSDPVKADTLYTAISYTWGQPLFSRQLYCNEGSSVIGITENVDTILRHLRKRTRSQHLWLDAICLNQADEMEKAQQIPLMGDIYRQAKKVRIWLGDADEETPRVLAFLRVIASITEDPHGLLQRVYDTARNIFNLETLTPVERFLRRPWFWRRWILQEAALARQAVAHCGSHRIPWPNLTAASATLQRALAIGELNPPIGVDDNTLSAIEVVTSLTRLENQRMLPLLWQFHTAECGDKKDRIFALYGLLPAGERNPVQIDYNSEWVDIFREQAFTNVMAGRGTELLAHLFAFGPLSSSDSSSPSWVPNWNSKRNLVISRLLAKEPGEPGAYFKKLLPLQGLDNLLTLQRDDGGSGAQVEDVIHKLQFQAGGTTTVSAPVVTLTSPSFDWKDVKQCLSSIAAATSEVPGAAHRVAFALLSALQLTMGPSYLARYTRDHWDKARRVELSMDDDMLSGICQDLGDIWNKISSGNSAWDPGHISLLQAIGSVLQESSVFYLKSYDCFGLGPPSLQEGHRVCFIRNMEYSDLEANSIAYEVIRDVPVDSVDTCVRFLGGCVLETPSLKNYDFGYETISFI</sequence>
<dbReference type="Pfam" id="PF06985">
    <property type="entry name" value="HET"/>
    <property type="match status" value="1"/>
</dbReference>
<dbReference type="PANTHER" id="PTHR24148">
    <property type="entry name" value="ANKYRIN REPEAT DOMAIN-CONTAINING PROTEIN 39 HOMOLOG-RELATED"/>
    <property type="match status" value="1"/>
</dbReference>
<evidence type="ECO:0000313" key="3">
    <source>
        <dbReference type="Proteomes" id="UP000028045"/>
    </source>
</evidence>
<keyword evidence="3" id="KW-1185">Reference proteome</keyword>